<dbReference type="SUPFAM" id="SSF143422">
    <property type="entry name" value="Transposase IS200-like"/>
    <property type="match status" value="1"/>
</dbReference>
<dbReference type="InterPro" id="IPR002686">
    <property type="entry name" value="Transposase_17"/>
</dbReference>
<dbReference type="AlphaFoldDB" id="A0A7D7MF68"/>
<evidence type="ECO:0000259" key="1">
    <source>
        <dbReference type="SMART" id="SM01321"/>
    </source>
</evidence>
<name>A0A7D7MF68_PLAMR</name>
<dbReference type="PANTHER" id="PTHR34322">
    <property type="entry name" value="TRANSPOSASE, Y1_TNP DOMAIN-CONTAINING"/>
    <property type="match status" value="1"/>
</dbReference>
<dbReference type="RefSeq" id="WP_069576235.1">
    <property type="nucleotide sequence ID" value="NZ_CP059540.1"/>
</dbReference>
<dbReference type="GO" id="GO:0004803">
    <property type="term" value="F:transposase activity"/>
    <property type="evidence" value="ECO:0007669"/>
    <property type="project" value="InterPro"/>
</dbReference>
<evidence type="ECO:0000313" key="2">
    <source>
        <dbReference type="EMBL" id="QMT16707.1"/>
    </source>
</evidence>
<dbReference type="GO" id="GO:0006313">
    <property type="term" value="P:DNA transposition"/>
    <property type="evidence" value="ECO:0007669"/>
    <property type="project" value="InterPro"/>
</dbReference>
<dbReference type="Pfam" id="PF01797">
    <property type="entry name" value="Y1_Tnp"/>
    <property type="match status" value="1"/>
</dbReference>
<dbReference type="EMBL" id="CP059540">
    <property type="protein sequence ID" value="QMT16707.1"/>
    <property type="molecule type" value="Genomic_DNA"/>
</dbReference>
<dbReference type="NCBIfam" id="NF047646">
    <property type="entry name" value="REP_Tyr_transpos"/>
    <property type="match status" value="1"/>
</dbReference>
<gene>
    <name evidence="2" type="ORF">H1Q58_12110</name>
</gene>
<feature type="domain" description="Transposase IS200-like" evidence="1">
    <location>
        <begin position="8"/>
        <end position="122"/>
    </location>
</feature>
<dbReference type="SMART" id="SM01321">
    <property type="entry name" value="Y1_Tnp"/>
    <property type="match status" value="1"/>
</dbReference>
<accession>A0A7D7MF68</accession>
<reference evidence="2 3" key="1">
    <citation type="submission" date="2020-07" db="EMBL/GenBank/DDBJ databases">
        <title>Screening of a cold-adapted Planococcus bacterium producing protease in traditional shrimp paste and protease identification by genome sequencing.</title>
        <authorList>
            <person name="Gao R."/>
            <person name="Leng W."/>
            <person name="Chu Q."/>
            <person name="Wu X."/>
            <person name="Liu H."/>
            <person name="Li X."/>
        </authorList>
    </citation>
    <scope>NUCLEOTIDE SEQUENCE [LARGE SCALE GENOMIC DNA]</scope>
    <source>
        <strain evidence="2 3">XJ11</strain>
    </source>
</reference>
<proteinExistence type="predicted"/>
<dbReference type="InterPro" id="IPR036515">
    <property type="entry name" value="Transposase_17_sf"/>
</dbReference>
<dbReference type="GO" id="GO:0003677">
    <property type="term" value="F:DNA binding"/>
    <property type="evidence" value="ECO:0007669"/>
    <property type="project" value="InterPro"/>
</dbReference>
<evidence type="ECO:0000313" key="3">
    <source>
        <dbReference type="Proteomes" id="UP000514716"/>
    </source>
</evidence>
<protein>
    <submittedName>
        <fullName evidence="2">Transposase</fullName>
    </submittedName>
</protein>
<sequence>MTRRRQFNPDSYYHVIMRGNNRQPIFGTPEDMNELKRAFFYTYKRYPFTILAWCFMTNHYHILIKPKEDSLSKIMAMINRRYSHSYSKRYNHVGRIYQKRYFAKEIASAYGLLVVSSYIHRNPIQTSTPLVKRLAQYPYSSFPYYWDEHVPAPPYLDRHFLSSIMPYPHDKTNAAYCQYCLKYKQEVEEDNDVSLCTTQFHNPHS</sequence>
<dbReference type="PANTHER" id="PTHR34322:SF2">
    <property type="entry name" value="TRANSPOSASE IS200-LIKE DOMAIN-CONTAINING PROTEIN"/>
    <property type="match status" value="1"/>
</dbReference>
<organism evidence="2 3">
    <name type="scientific">Planococcus maritimus</name>
    <dbReference type="NCBI Taxonomy" id="192421"/>
    <lineage>
        <taxon>Bacteria</taxon>
        <taxon>Bacillati</taxon>
        <taxon>Bacillota</taxon>
        <taxon>Bacilli</taxon>
        <taxon>Bacillales</taxon>
        <taxon>Caryophanaceae</taxon>
        <taxon>Planococcus</taxon>
    </lineage>
</organism>
<dbReference type="Gene3D" id="3.30.70.1290">
    <property type="entry name" value="Transposase IS200-like"/>
    <property type="match status" value="1"/>
</dbReference>
<dbReference type="KEGG" id="pdec:H1Q58_12110"/>
<dbReference type="Proteomes" id="UP000514716">
    <property type="component" value="Chromosome"/>
</dbReference>
<keyword evidence="3" id="KW-1185">Reference proteome</keyword>